<dbReference type="Proteomes" id="UP001443914">
    <property type="component" value="Unassembled WGS sequence"/>
</dbReference>
<name>A0AAW1GVX5_SAPOF</name>
<evidence type="ECO:0000313" key="3">
    <source>
        <dbReference type="Proteomes" id="UP001443914"/>
    </source>
</evidence>
<evidence type="ECO:0000259" key="1">
    <source>
        <dbReference type="Pfam" id="PF24964"/>
    </source>
</evidence>
<dbReference type="PANTHER" id="PTHR47169:SF2">
    <property type="entry name" value="OS01G0541250 PROTEIN"/>
    <property type="match status" value="1"/>
</dbReference>
<dbReference type="AlphaFoldDB" id="A0AAW1GVX5"/>
<dbReference type="EMBL" id="JBDFQZ010000013">
    <property type="protein sequence ID" value="KAK9668941.1"/>
    <property type="molecule type" value="Genomic_DNA"/>
</dbReference>
<evidence type="ECO:0000313" key="2">
    <source>
        <dbReference type="EMBL" id="KAK9668941.1"/>
    </source>
</evidence>
<dbReference type="InterPro" id="IPR036397">
    <property type="entry name" value="RNaseH_sf"/>
</dbReference>
<dbReference type="Gene3D" id="3.30.420.10">
    <property type="entry name" value="Ribonuclease H-like superfamily/Ribonuclease H"/>
    <property type="match status" value="1"/>
</dbReference>
<protein>
    <recommendedName>
        <fullName evidence="1">DUF7769 domain-containing protein</fullName>
    </recommendedName>
</protein>
<accession>A0AAW1GVX5</accession>
<sequence length="400" mass="45875">MAIYLLSKSQEGKLSRGTLKEAAVRFGVKDRTISDIWKLENKPRLVSEMLDVKSKIIGNKNRKRILPDIEHIKTLEWGQRDTMERVTENTGVSVGTVQSWVCEGLLKPHSSPLHPQLTDANKYHRLKHALKYLNAMPITKIKFAEMSNIIHMDEKWFYITYDGHKFYVVDREELPYRSCQSKRYITKVMFMCAVSRPLYKEDEELLFDGKIGMFPFTKTTTSRKGNQLTQCITKQVTKECIIEQVIPAIKSKWPEGASKHILIQQDNARPHIKNNDPDFMAVANTDGFKIELIFQPPNSPDLNYNDLGYFRALPPTKLNNIFLTLQSVMVEIMKSKGQNDFAIPHMKKDHLAALGILPRNLKVNEDLVRQCIAYLQGIGQTEGLEYLMGELGYNAKALVD</sequence>
<proteinExistence type="predicted"/>
<comment type="caution">
    <text evidence="2">The sequence shown here is derived from an EMBL/GenBank/DDBJ whole genome shotgun (WGS) entry which is preliminary data.</text>
</comment>
<dbReference type="Pfam" id="PF24964">
    <property type="entry name" value="DUF7769"/>
    <property type="match status" value="1"/>
</dbReference>
<reference evidence="2" key="1">
    <citation type="submission" date="2024-03" db="EMBL/GenBank/DDBJ databases">
        <title>WGS assembly of Saponaria officinalis var. Norfolk2.</title>
        <authorList>
            <person name="Jenkins J."/>
            <person name="Shu S."/>
            <person name="Grimwood J."/>
            <person name="Barry K."/>
            <person name="Goodstein D."/>
            <person name="Schmutz J."/>
            <person name="Leebens-Mack J."/>
            <person name="Osbourn A."/>
        </authorList>
    </citation>
    <scope>NUCLEOTIDE SEQUENCE [LARGE SCALE GENOMIC DNA]</scope>
    <source>
        <strain evidence="2">JIC</strain>
    </source>
</reference>
<dbReference type="GO" id="GO:0003676">
    <property type="term" value="F:nucleic acid binding"/>
    <property type="evidence" value="ECO:0007669"/>
    <property type="project" value="InterPro"/>
</dbReference>
<organism evidence="2 3">
    <name type="scientific">Saponaria officinalis</name>
    <name type="common">Common soapwort</name>
    <name type="synonym">Lychnis saponaria</name>
    <dbReference type="NCBI Taxonomy" id="3572"/>
    <lineage>
        <taxon>Eukaryota</taxon>
        <taxon>Viridiplantae</taxon>
        <taxon>Streptophyta</taxon>
        <taxon>Embryophyta</taxon>
        <taxon>Tracheophyta</taxon>
        <taxon>Spermatophyta</taxon>
        <taxon>Magnoliopsida</taxon>
        <taxon>eudicotyledons</taxon>
        <taxon>Gunneridae</taxon>
        <taxon>Pentapetalae</taxon>
        <taxon>Caryophyllales</taxon>
        <taxon>Caryophyllaceae</taxon>
        <taxon>Caryophylleae</taxon>
        <taxon>Saponaria</taxon>
    </lineage>
</organism>
<keyword evidence="3" id="KW-1185">Reference proteome</keyword>
<feature type="domain" description="DUF7769" evidence="1">
    <location>
        <begin position="5"/>
        <end position="40"/>
    </location>
</feature>
<dbReference type="InterPro" id="IPR056671">
    <property type="entry name" value="DUF7769"/>
</dbReference>
<gene>
    <name evidence="2" type="ORF">RND81_13G097300</name>
</gene>
<dbReference type="PANTHER" id="PTHR47169">
    <property type="entry name" value="OS01G0541250 PROTEIN"/>
    <property type="match status" value="1"/>
</dbReference>